<proteinExistence type="predicted"/>
<sequence>MSCVSPGLRKQTRGLGGLVAHETHLYDMAHEIISEELDDFSDWLKKELRLTK</sequence>
<protein>
    <submittedName>
        <fullName evidence="1">Uncharacterized protein</fullName>
    </submittedName>
</protein>
<gene>
    <name evidence="1" type="ORF">ALQ08_200221</name>
</gene>
<name>A0A0P9PYF5_9PSED</name>
<reference evidence="1 2" key="1">
    <citation type="submission" date="2018-08" db="EMBL/GenBank/DDBJ databases">
        <title>Recombination of ecologically and evolutionarily significant loci maintains genetic cohesion in the Pseudomonas syringae species complex.</title>
        <authorList>
            <person name="Dillon M."/>
            <person name="Thakur S."/>
            <person name="Almeida R.N.D."/>
            <person name="Weir B.S."/>
            <person name="Guttman D.S."/>
        </authorList>
    </citation>
    <scope>NUCLEOTIDE SEQUENCE [LARGE SCALE GENOMIC DNA]</scope>
    <source>
        <strain evidence="1 2">ICMP 13052</strain>
    </source>
</reference>
<comment type="caution">
    <text evidence="1">The sequence shown here is derived from an EMBL/GenBank/DDBJ whole genome shotgun (WGS) entry which is preliminary data.</text>
</comment>
<dbReference type="EMBL" id="RBRA01000032">
    <property type="protein sequence ID" value="RMQ28587.1"/>
    <property type="molecule type" value="Genomic_DNA"/>
</dbReference>
<dbReference type="Proteomes" id="UP000269044">
    <property type="component" value="Unassembled WGS sequence"/>
</dbReference>
<dbReference type="AlphaFoldDB" id="A0A0P9PYF5"/>
<evidence type="ECO:0000313" key="2">
    <source>
        <dbReference type="Proteomes" id="UP000269044"/>
    </source>
</evidence>
<evidence type="ECO:0000313" key="1">
    <source>
        <dbReference type="EMBL" id="RMQ28587.1"/>
    </source>
</evidence>
<accession>A0A0P9PYF5</accession>
<organism evidence="1 2">
    <name type="scientific">Pseudomonas syringae pv. delphinii</name>
    <dbReference type="NCBI Taxonomy" id="192088"/>
    <lineage>
        <taxon>Bacteria</taxon>
        <taxon>Pseudomonadati</taxon>
        <taxon>Pseudomonadota</taxon>
        <taxon>Gammaproteobacteria</taxon>
        <taxon>Pseudomonadales</taxon>
        <taxon>Pseudomonadaceae</taxon>
        <taxon>Pseudomonas</taxon>
    </lineage>
</organism>